<name>A0A1I3MYL7_9FLAO</name>
<dbReference type="Gene3D" id="2.180.10.10">
    <property type="entry name" value="RHS repeat-associated core"/>
    <property type="match status" value="1"/>
</dbReference>
<dbReference type="InterPro" id="IPR022385">
    <property type="entry name" value="Rhs_assc_core"/>
</dbReference>
<evidence type="ECO:0000313" key="1">
    <source>
        <dbReference type="EMBL" id="SFJ02069.1"/>
    </source>
</evidence>
<dbReference type="STRING" id="1150112.SAMN04487893_102325"/>
<dbReference type="NCBIfam" id="TIGR03696">
    <property type="entry name" value="Rhs_assc_core"/>
    <property type="match status" value="1"/>
</dbReference>
<organism evidence="1 2">
    <name type="scientific">Myroides guanonis</name>
    <dbReference type="NCBI Taxonomy" id="1150112"/>
    <lineage>
        <taxon>Bacteria</taxon>
        <taxon>Pseudomonadati</taxon>
        <taxon>Bacteroidota</taxon>
        <taxon>Flavobacteriia</taxon>
        <taxon>Flavobacteriales</taxon>
        <taxon>Flavobacteriaceae</taxon>
        <taxon>Myroides</taxon>
    </lineage>
</organism>
<dbReference type="EMBL" id="FORU01000002">
    <property type="protein sequence ID" value="SFJ02069.1"/>
    <property type="molecule type" value="Genomic_DNA"/>
</dbReference>
<proteinExistence type="predicted"/>
<protein>
    <submittedName>
        <fullName evidence="1">RHS repeat-associated core domain-containing protein</fullName>
    </submittedName>
</protein>
<dbReference type="RefSeq" id="WP_090678080.1">
    <property type="nucleotide sequence ID" value="NZ_FORU01000002.1"/>
</dbReference>
<dbReference type="AlphaFoldDB" id="A0A1I3MYL7"/>
<dbReference type="OrthoDB" id="2972467at2"/>
<reference evidence="2" key="1">
    <citation type="submission" date="2016-10" db="EMBL/GenBank/DDBJ databases">
        <authorList>
            <person name="Varghese N."/>
            <person name="Submissions S."/>
        </authorList>
    </citation>
    <scope>NUCLEOTIDE SEQUENCE [LARGE SCALE GENOMIC DNA]</scope>
    <source>
        <strain evidence="2">DSM 26542</strain>
    </source>
</reference>
<dbReference type="Proteomes" id="UP000243887">
    <property type="component" value="Unassembled WGS sequence"/>
</dbReference>
<dbReference type="PANTHER" id="PTHR32305:SF15">
    <property type="entry name" value="PROTEIN RHSA-RELATED"/>
    <property type="match status" value="1"/>
</dbReference>
<accession>A0A1I3MYL7</accession>
<dbReference type="InterPro" id="IPR050708">
    <property type="entry name" value="T6SS_VgrG/RHS"/>
</dbReference>
<keyword evidence="2" id="KW-1185">Reference proteome</keyword>
<sequence>MAPGEGEIYQTHQIGAGDNVVPFQNIYDELGRVKQKRVGGKLGVFIGIPLSEASRSNLGGVVLPPSGSPSESSFLQKVNYSYNIRGWLTGVNDVSNLQQLDQPKSLFAMKLSYNKLDNDTIKGVKKLFNGNITEQTWRTAKADKTKRYGYEYDGFDRLKKATFQLPGTTQPISKAYNESLSYDSNGNILKLERFGKKQVNQGIELDDLTYTYEGNMLKKVVDATNNADGFKQGTHTGDDYTYDTFGNLKKDKNKGITNIKYNHLNLPVEITFGNGKIEYIYSAGGAKVQKKVTQGTAVTTTDYLGGFQYTNNVLEFISTAEGYVVPKLINVKGTVRPDGTIIMVKRYEADYYVYQYADHLGNTRLSYSDINKNDIVEANEILSEADYYPFGLQHTENSIATTANKAAEKYQYNGKEFQDELNLNVFDYGARNYDAAIGRWFNHDPLSEMAYDLTPYRYGLNNPISFVDPTGMLETQYKDEDGLTLLNTKDGSDDVITVSNDKRKNFRDYNASYQSGNKSLYDSQEWNENMKADLLGFSTTNEMNATLGGFTTQWSRQNAINYLQNPTIGNV</sequence>
<dbReference type="PANTHER" id="PTHR32305">
    <property type="match status" value="1"/>
</dbReference>
<gene>
    <name evidence="1" type="ORF">SAMN04487893_102325</name>
</gene>
<evidence type="ECO:0000313" key="2">
    <source>
        <dbReference type="Proteomes" id="UP000243887"/>
    </source>
</evidence>